<keyword evidence="4" id="KW-1185">Reference proteome</keyword>
<name>A0A9P7V4I9_9AGAR</name>
<dbReference type="Proteomes" id="UP001049176">
    <property type="component" value="Chromosome 1"/>
</dbReference>
<keyword evidence="2" id="KW-0812">Transmembrane</keyword>
<dbReference type="AlphaFoldDB" id="A0A9P7V4I9"/>
<dbReference type="KEGG" id="more:E1B28_001908"/>
<evidence type="ECO:0008006" key="5">
    <source>
        <dbReference type="Google" id="ProtNLM"/>
    </source>
</evidence>
<evidence type="ECO:0000256" key="2">
    <source>
        <dbReference type="SAM" id="Phobius"/>
    </source>
</evidence>
<protein>
    <recommendedName>
        <fullName evidence="5">LysM domain-containing protein</fullName>
    </recommendedName>
</protein>
<feature type="region of interest" description="Disordered" evidence="1">
    <location>
        <begin position="34"/>
        <end position="93"/>
    </location>
</feature>
<keyword evidence="2" id="KW-0472">Membrane</keyword>
<evidence type="ECO:0000313" key="4">
    <source>
        <dbReference type="Proteomes" id="UP001049176"/>
    </source>
</evidence>
<keyword evidence="2" id="KW-1133">Transmembrane helix</keyword>
<sequence>MGRWTQYDEDSHRLPEGFKRVGYDSDRQIYIFEDTNDGSTWEGQEGEEFGEMRKVSNGSGRPRQREEDDVEYGAASGRSDGYERLSSDPNQPTRSFRAGPYRTLFPFFLIIAVVLLLVWRTVIAPNWTAGPHHKLPTCANPDQTHIHIIANGDTCWDICERSWCRGGVCSGGGVQKCLEVLEEENENDALDCKQLVVGDGICVPIPQSSIA</sequence>
<organism evidence="3 4">
    <name type="scientific">Marasmius oreades</name>
    <name type="common">fairy-ring Marasmius</name>
    <dbReference type="NCBI Taxonomy" id="181124"/>
    <lineage>
        <taxon>Eukaryota</taxon>
        <taxon>Fungi</taxon>
        <taxon>Dikarya</taxon>
        <taxon>Basidiomycota</taxon>
        <taxon>Agaricomycotina</taxon>
        <taxon>Agaricomycetes</taxon>
        <taxon>Agaricomycetidae</taxon>
        <taxon>Agaricales</taxon>
        <taxon>Marasmiineae</taxon>
        <taxon>Marasmiaceae</taxon>
        <taxon>Marasmius</taxon>
    </lineage>
</organism>
<comment type="caution">
    <text evidence="3">The sequence shown here is derived from an EMBL/GenBank/DDBJ whole genome shotgun (WGS) entry which is preliminary data.</text>
</comment>
<feature type="transmembrane region" description="Helical" evidence="2">
    <location>
        <begin position="104"/>
        <end position="122"/>
    </location>
</feature>
<dbReference type="EMBL" id="CM032181">
    <property type="protein sequence ID" value="KAG7100128.1"/>
    <property type="molecule type" value="Genomic_DNA"/>
</dbReference>
<gene>
    <name evidence="3" type="ORF">E1B28_001908</name>
</gene>
<evidence type="ECO:0000256" key="1">
    <source>
        <dbReference type="SAM" id="MobiDB-lite"/>
    </source>
</evidence>
<proteinExistence type="predicted"/>
<dbReference type="OrthoDB" id="2107166at2759"/>
<reference evidence="3" key="1">
    <citation type="journal article" date="2021" name="Genome Biol. Evol.">
        <title>The assembled and annotated genome of the fairy-ring fungus Marasmius oreades.</title>
        <authorList>
            <person name="Hiltunen M."/>
            <person name="Ament-Velasquez S.L."/>
            <person name="Johannesson H."/>
        </authorList>
    </citation>
    <scope>NUCLEOTIDE SEQUENCE</scope>
    <source>
        <strain evidence="3">03SP1</strain>
    </source>
</reference>
<dbReference type="GeneID" id="66070984"/>
<accession>A0A9P7V4I9</accession>
<evidence type="ECO:0000313" key="3">
    <source>
        <dbReference type="EMBL" id="KAG7100128.1"/>
    </source>
</evidence>
<dbReference type="RefSeq" id="XP_043016598.1">
    <property type="nucleotide sequence ID" value="XM_043147884.1"/>
</dbReference>